<keyword evidence="9" id="KW-0539">Nucleus</keyword>
<dbReference type="Proteomes" id="UP000011115">
    <property type="component" value="Unassembled WGS sequence"/>
</dbReference>
<evidence type="ECO:0000256" key="6">
    <source>
        <dbReference type="ARBA" id="ARBA00022776"/>
    </source>
</evidence>
<dbReference type="PANTHER" id="PTHR22142">
    <property type="match status" value="1"/>
</dbReference>
<evidence type="ECO:0000256" key="2">
    <source>
        <dbReference type="ARBA" id="ARBA00004629"/>
    </source>
</evidence>
<keyword evidence="7" id="KW-0995">Kinetochore</keyword>
<dbReference type="OrthoDB" id="1303247at2759"/>
<keyword evidence="4" id="KW-0158">Chromosome</keyword>
<evidence type="ECO:0000313" key="14">
    <source>
        <dbReference type="Proteomes" id="UP000011115"/>
    </source>
</evidence>
<dbReference type="STRING" id="4113.M1CW93"/>
<dbReference type="ExpressionAtlas" id="M1CW93">
    <property type="expression patterns" value="baseline"/>
</dbReference>
<dbReference type="EnsemblPlants" id="PGSC0003DMT400076159">
    <property type="protein sequence ID" value="PGSC0003DMT400076159"/>
    <property type="gene ID" value="PGSC0003DMG401029613"/>
</dbReference>
<dbReference type="Gramene" id="PGSC0003DMT400076159">
    <property type="protein sequence ID" value="PGSC0003DMT400076159"/>
    <property type="gene ID" value="PGSC0003DMG401029613"/>
</dbReference>
<evidence type="ECO:0000256" key="3">
    <source>
        <dbReference type="ARBA" id="ARBA00007804"/>
    </source>
</evidence>
<evidence type="ECO:0000313" key="13">
    <source>
        <dbReference type="EnsemblPlants" id="PGSC0003DMT400076159"/>
    </source>
</evidence>
<evidence type="ECO:0000256" key="12">
    <source>
        <dbReference type="SAM" id="Coils"/>
    </source>
</evidence>
<comment type="subcellular location">
    <subcellularLocation>
        <location evidence="2">Chromosome</location>
        <location evidence="2">Centromere</location>
        <location evidence="2">Kinetochore</location>
    </subcellularLocation>
    <subcellularLocation>
        <location evidence="1">Nucleus</location>
    </subcellularLocation>
</comment>
<dbReference type="InterPro" id="IPR013252">
    <property type="entry name" value="Ndc80_Spc24"/>
</dbReference>
<keyword evidence="11" id="KW-0137">Centromere</keyword>
<dbReference type="GeneID" id="102604008"/>
<dbReference type="KEGG" id="sot:102604008"/>
<accession>M1CW93</accession>
<dbReference type="SMR" id="M1CW93"/>
<reference evidence="14" key="1">
    <citation type="journal article" date="2011" name="Nature">
        <title>Genome sequence and analysis of the tuber crop potato.</title>
        <authorList>
            <consortium name="The Potato Genome Sequencing Consortium"/>
        </authorList>
    </citation>
    <scope>NUCLEOTIDE SEQUENCE [LARGE SCALE GENOMIC DNA]</scope>
    <source>
        <strain evidence="14">cv. DM1-3 516 R44</strain>
    </source>
</reference>
<keyword evidence="8 12" id="KW-0175">Coiled coil</keyword>
<sequence length="441" mass="49898">MPVDFDDLMKGLYPAVSRDDEQDAGNMIMDWSNTQGFLQDKYLLSDPQVNYDHQLVEGTSKGQHLLPGSLETNASCEFDNRNFDISWVLSTDNQPFTEYGIESLKTNHEMPYGKECQDSAVYLEASVSGFKRNCTEVGSNPWPDSNRVLGTVSTIEGNNIPNSITNGPDHISQIVESPQTCDEKHYGNKGKETADTFKATLLQNYSNVPRGRALANEFEANMFQNDNISISQANTDIPNSITDHTHMGAQPSLDTILTLPLNFENVKRLFNKLIVLPLEDLADPEKESCMKKALSILKDNYYHLFSAVEGEQMLEVLTDFSLLVVNWRRFCSQSQMYSQQSSAEMENIKNLTVTASKDEENLKVRFEGLKNKEKELMKQLEAVQKEKEEIAEQMNEKSKTLISLKEKNEACIFKEENATRVATDLLKKLSTQWAMYSTISL</sequence>
<reference evidence="13" key="2">
    <citation type="submission" date="2015-06" db="UniProtKB">
        <authorList>
            <consortium name="EnsemblPlants"/>
        </authorList>
    </citation>
    <scope>IDENTIFICATION</scope>
    <source>
        <strain evidence="13">DM1-3 516 R44</strain>
    </source>
</reference>
<feature type="coiled-coil region" evidence="12">
    <location>
        <begin position="359"/>
        <end position="407"/>
    </location>
</feature>
<gene>
    <name evidence="13" type="primary">LOC102604008</name>
</gene>
<evidence type="ECO:0000256" key="1">
    <source>
        <dbReference type="ARBA" id="ARBA00004123"/>
    </source>
</evidence>
<evidence type="ECO:0000256" key="11">
    <source>
        <dbReference type="ARBA" id="ARBA00023328"/>
    </source>
</evidence>
<name>M1CW93_SOLTU</name>
<organism evidence="13 14">
    <name type="scientific">Solanum tuberosum</name>
    <name type="common">Potato</name>
    <dbReference type="NCBI Taxonomy" id="4113"/>
    <lineage>
        <taxon>Eukaryota</taxon>
        <taxon>Viridiplantae</taxon>
        <taxon>Streptophyta</taxon>
        <taxon>Embryophyta</taxon>
        <taxon>Tracheophyta</taxon>
        <taxon>Spermatophyta</taxon>
        <taxon>Magnoliopsida</taxon>
        <taxon>eudicotyledons</taxon>
        <taxon>Gunneridae</taxon>
        <taxon>Pentapetalae</taxon>
        <taxon>asterids</taxon>
        <taxon>lamiids</taxon>
        <taxon>Solanales</taxon>
        <taxon>Solanaceae</taxon>
        <taxon>Solanoideae</taxon>
        <taxon>Solaneae</taxon>
        <taxon>Solanum</taxon>
    </lineage>
</organism>
<dbReference type="RefSeq" id="XP_006360323.1">
    <property type="nucleotide sequence ID" value="XM_006360261.2"/>
</dbReference>
<comment type="similarity">
    <text evidence="3">Belongs to the SPC24 family.</text>
</comment>
<dbReference type="PaxDb" id="4113-PGSC0003DMT400076159"/>
<dbReference type="InParanoid" id="M1CW93"/>
<evidence type="ECO:0000256" key="4">
    <source>
        <dbReference type="ARBA" id="ARBA00022454"/>
    </source>
</evidence>
<evidence type="ECO:0000256" key="7">
    <source>
        <dbReference type="ARBA" id="ARBA00022838"/>
    </source>
</evidence>
<dbReference type="PANTHER" id="PTHR22142:SF2">
    <property type="entry name" value="KINETOCHORE PROTEIN SPC24"/>
    <property type="match status" value="1"/>
</dbReference>
<dbReference type="HOGENOM" id="CLU_621748_0_0_1"/>
<evidence type="ECO:0000256" key="8">
    <source>
        <dbReference type="ARBA" id="ARBA00023054"/>
    </source>
</evidence>
<evidence type="ECO:0000256" key="5">
    <source>
        <dbReference type="ARBA" id="ARBA00022618"/>
    </source>
</evidence>
<dbReference type="GO" id="GO:0005634">
    <property type="term" value="C:nucleus"/>
    <property type="evidence" value="ECO:0007669"/>
    <property type="project" value="UniProtKB-SubCell"/>
</dbReference>
<proteinExistence type="inferred from homology"/>
<keyword evidence="5" id="KW-0132">Cell division</keyword>
<evidence type="ECO:0000256" key="10">
    <source>
        <dbReference type="ARBA" id="ARBA00023306"/>
    </source>
</evidence>
<dbReference type="AlphaFoldDB" id="M1CW93"/>
<protein>
    <submittedName>
        <fullName evidence="13">Uncharacterized protein</fullName>
    </submittedName>
</protein>
<dbReference type="GO" id="GO:0051301">
    <property type="term" value="P:cell division"/>
    <property type="evidence" value="ECO:0007669"/>
    <property type="project" value="UniProtKB-KW"/>
</dbReference>
<keyword evidence="6" id="KW-0498">Mitosis</keyword>
<keyword evidence="10" id="KW-0131">Cell cycle</keyword>
<evidence type="ECO:0000256" key="9">
    <source>
        <dbReference type="ARBA" id="ARBA00023242"/>
    </source>
</evidence>
<dbReference type="GO" id="GO:0000776">
    <property type="term" value="C:kinetochore"/>
    <property type="evidence" value="ECO:0007669"/>
    <property type="project" value="UniProtKB-KW"/>
</dbReference>
<keyword evidence="14" id="KW-1185">Reference proteome</keyword>